<gene>
    <name evidence="2" type="ORF">GCM10009802_19890</name>
</gene>
<dbReference type="Proteomes" id="UP001500443">
    <property type="component" value="Unassembled WGS sequence"/>
</dbReference>
<dbReference type="Pfam" id="PF21848">
    <property type="entry name" value="DUF6907"/>
    <property type="match status" value="1"/>
</dbReference>
<dbReference type="RefSeq" id="WP_344289441.1">
    <property type="nucleotide sequence ID" value="NZ_BAAAPF010000041.1"/>
</dbReference>
<feature type="region of interest" description="Disordered" evidence="1">
    <location>
        <begin position="1"/>
        <end position="21"/>
    </location>
</feature>
<accession>A0ABN2Y094</accession>
<reference evidence="2 3" key="1">
    <citation type="journal article" date="2019" name="Int. J. Syst. Evol. Microbiol.">
        <title>The Global Catalogue of Microorganisms (GCM) 10K type strain sequencing project: providing services to taxonomists for standard genome sequencing and annotation.</title>
        <authorList>
            <consortium name="The Broad Institute Genomics Platform"/>
            <consortium name="The Broad Institute Genome Sequencing Center for Infectious Disease"/>
            <person name="Wu L."/>
            <person name="Ma J."/>
        </authorList>
    </citation>
    <scope>NUCLEOTIDE SEQUENCE [LARGE SCALE GENOMIC DNA]</scope>
    <source>
        <strain evidence="2 3">JCM 15481</strain>
    </source>
</reference>
<sequence>MSMTVEHTVNPSPSLAGADPDQPVPFALTAAAEKPAERTVATLVAGVPTVITCPSWCVKNHAAETDVMCIEDVSHAGSETVLTVPTFGGGTEEALDVRLVQWPHCQRGRPYVSLRSPGEDCTDLTAAAASAFADQVIAHGVALRQLARQLAAVELLEDPGAGR</sequence>
<organism evidence="2 3">
    <name type="scientific">Streptomyces synnematoformans</name>
    <dbReference type="NCBI Taxonomy" id="415721"/>
    <lineage>
        <taxon>Bacteria</taxon>
        <taxon>Bacillati</taxon>
        <taxon>Actinomycetota</taxon>
        <taxon>Actinomycetes</taxon>
        <taxon>Kitasatosporales</taxon>
        <taxon>Streptomycetaceae</taxon>
        <taxon>Streptomyces</taxon>
    </lineage>
</organism>
<protein>
    <submittedName>
        <fullName evidence="2">Uncharacterized protein</fullName>
    </submittedName>
</protein>
<evidence type="ECO:0000313" key="3">
    <source>
        <dbReference type="Proteomes" id="UP001500443"/>
    </source>
</evidence>
<comment type="caution">
    <text evidence="2">The sequence shown here is derived from an EMBL/GenBank/DDBJ whole genome shotgun (WGS) entry which is preliminary data.</text>
</comment>
<dbReference type="EMBL" id="BAAAPF010000041">
    <property type="protein sequence ID" value="GAA2118342.1"/>
    <property type="molecule type" value="Genomic_DNA"/>
</dbReference>
<evidence type="ECO:0000256" key="1">
    <source>
        <dbReference type="SAM" id="MobiDB-lite"/>
    </source>
</evidence>
<feature type="compositionally biased region" description="Polar residues" evidence="1">
    <location>
        <begin position="1"/>
        <end position="13"/>
    </location>
</feature>
<name>A0ABN2Y094_9ACTN</name>
<keyword evidence="3" id="KW-1185">Reference proteome</keyword>
<proteinExistence type="predicted"/>
<evidence type="ECO:0000313" key="2">
    <source>
        <dbReference type="EMBL" id="GAA2118342.1"/>
    </source>
</evidence>
<dbReference type="InterPro" id="IPR054202">
    <property type="entry name" value="DUF6907"/>
</dbReference>